<evidence type="ECO:0000313" key="8">
    <source>
        <dbReference type="EMBL" id="HJE76557.1"/>
    </source>
</evidence>
<feature type="non-terminal residue" evidence="8">
    <location>
        <position position="1"/>
    </location>
</feature>
<keyword evidence="5 6" id="KW-0472">Membrane</keyword>
<gene>
    <name evidence="8" type="primary">ccsA</name>
    <name evidence="8" type="ORF">K8V74_01270</name>
</gene>
<dbReference type="PANTHER" id="PTHR30071:SF1">
    <property type="entry name" value="CYTOCHROME B_B6 PROTEIN-RELATED"/>
    <property type="match status" value="1"/>
</dbReference>
<evidence type="ECO:0000256" key="6">
    <source>
        <dbReference type="SAM" id="Phobius"/>
    </source>
</evidence>
<protein>
    <submittedName>
        <fullName evidence="8">Cytochrome c biogenesis protein CcsA</fullName>
    </submittedName>
</protein>
<dbReference type="GO" id="GO:0017004">
    <property type="term" value="P:cytochrome complex assembly"/>
    <property type="evidence" value="ECO:0007669"/>
    <property type="project" value="UniProtKB-KW"/>
</dbReference>
<feature type="domain" description="Cytochrome c assembly protein" evidence="7">
    <location>
        <begin position="1"/>
        <end position="94"/>
    </location>
</feature>
<dbReference type="AlphaFoldDB" id="A0A9D2ZVD8"/>
<proteinExistence type="predicted"/>
<feature type="transmembrane region" description="Helical" evidence="6">
    <location>
        <begin position="42"/>
        <end position="57"/>
    </location>
</feature>
<evidence type="ECO:0000256" key="5">
    <source>
        <dbReference type="ARBA" id="ARBA00023136"/>
    </source>
</evidence>
<dbReference type="InterPro" id="IPR045062">
    <property type="entry name" value="Cyt_c_biogenesis_CcsA/CcmC"/>
</dbReference>
<dbReference type="Proteomes" id="UP000743760">
    <property type="component" value="Unassembled WGS sequence"/>
</dbReference>
<dbReference type="InterPro" id="IPR002541">
    <property type="entry name" value="Cyt_c_assembly"/>
</dbReference>
<accession>A0A9D2ZVD8</accession>
<reference evidence="8" key="1">
    <citation type="journal article" date="2021" name="PeerJ">
        <title>Extensive microbial diversity within the chicken gut microbiome revealed by metagenomics and culture.</title>
        <authorList>
            <person name="Gilroy R."/>
            <person name="Ravi A."/>
            <person name="Getino M."/>
            <person name="Pursley I."/>
            <person name="Horton D.L."/>
            <person name="Alikhan N.F."/>
            <person name="Baker D."/>
            <person name="Gharbi K."/>
            <person name="Hall N."/>
            <person name="Watson M."/>
            <person name="Adriaenssens E.M."/>
            <person name="Foster-Nyarko E."/>
            <person name="Jarju S."/>
            <person name="Secka A."/>
            <person name="Antonio M."/>
            <person name="Oren A."/>
            <person name="Chaudhuri R.R."/>
            <person name="La Ragione R."/>
            <person name="Hildebrand F."/>
            <person name="Pallen M.J."/>
        </authorList>
    </citation>
    <scope>NUCLEOTIDE SEQUENCE</scope>
    <source>
        <strain evidence="8">CHK139-4039</strain>
    </source>
</reference>
<keyword evidence="2 6" id="KW-0812">Transmembrane</keyword>
<dbReference type="Pfam" id="PF01578">
    <property type="entry name" value="Cytochrom_C_asm"/>
    <property type="match status" value="1"/>
</dbReference>
<sequence>LERISYRIAAVGFITWTFTLIAGAIWAEVAWSRYWGWDSKEIWTFVVWVIYAAYLHARATRGWGPTKVAVLNLIGIASVIFNFTVVNMYFNGLHSYSGLD</sequence>
<comment type="subcellular location">
    <subcellularLocation>
        <location evidence="1">Membrane</location>
        <topology evidence="1">Multi-pass membrane protein</topology>
    </subcellularLocation>
</comment>
<feature type="transmembrane region" description="Helical" evidence="6">
    <location>
        <begin position="69"/>
        <end position="90"/>
    </location>
</feature>
<keyword evidence="3" id="KW-0201">Cytochrome c-type biogenesis</keyword>
<reference evidence="8" key="2">
    <citation type="submission" date="2021-09" db="EMBL/GenBank/DDBJ databases">
        <authorList>
            <person name="Gilroy R."/>
        </authorList>
    </citation>
    <scope>NUCLEOTIDE SEQUENCE</scope>
    <source>
        <strain evidence="8">CHK139-4039</strain>
    </source>
</reference>
<dbReference type="PANTHER" id="PTHR30071">
    <property type="entry name" value="HEME EXPORTER PROTEIN C"/>
    <property type="match status" value="1"/>
</dbReference>
<comment type="caution">
    <text evidence="8">The sequence shown here is derived from an EMBL/GenBank/DDBJ whole genome shotgun (WGS) entry which is preliminary data.</text>
</comment>
<evidence type="ECO:0000256" key="3">
    <source>
        <dbReference type="ARBA" id="ARBA00022748"/>
    </source>
</evidence>
<organism evidence="8 9">
    <name type="scientific">Brevibacterium epidermidis</name>
    <dbReference type="NCBI Taxonomy" id="1698"/>
    <lineage>
        <taxon>Bacteria</taxon>
        <taxon>Bacillati</taxon>
        <taxon>Actinomycetota</taxon>
        <taxon>Actinomycetes</taxon>
        <taxon>Micrococcales</taxon>
        <taxon>Brevibacteriaceae</taxon>
        <taxon>Brevibacterium</taxon>
    </lineage>
</organism>
<dbReference type="GO" id="GO:0020037">
    <property type="term" value="F:heme binding"/>
    <property type="evidence" value="ECO:0007669"/>
    <property type="project" value="InterPro"/>
</dbReference>
<feature type="transmembrane region" description="Helical" evidence="6">
    <location>
        <begin position="7"/>
        <end position="27"/>
    </location>
</feature>
<evidence type="ECO:0000256" key="1">
    <source>
        <dbReference type="ARBA" id="ARBA00004141"/>
    </source>
</evidence>
<keyword evidence="4 6" id="KW-1133">Transmembrane helix</keyword>
<dbReference type="GO" id="GO:0005886">
    <property type="term" value="C:plasma membrane"/>
    <property type="evidence" value="ECO:0007669"/>
    <property type="project" value="TreeGrafter"/>
</dbReference>
<dbReference type="EMBL" id="DYXR01000041">
    <property type="protein sequence ID" value="HJE76557.1"/>
    <property type="molecule type" value="Genomic_DNA"/>
</dbReference>
<evidence type="ECO:0000313" key="9">
    <source>
        <dbReference type="Proteomes" id="UP000743760"/>
    </source>
</evidence>
<name>A0A9D2ZVD8_BREEP</name>
<evidence type="ECO:0000256" key="2">
    <source>
        <dbReference type="ARBA" id="ARBA00022692"/>
    </source>
</evidence>
<evidence type="ECO:0000256" key="4">
    <source>
        <dbReference type="ARBA" id="ARBA00022989"/>
    </source>
</evidence>
<evidence type="ECO:0000259" key="7">
    <source>
        <dbReference type="Pfam" id="PF01578"/>
    </source>
</evidence>